<feature type="transmembrane region" description="Helical" evidence="8">
    <location>
        <begin position="120"/>
        <end position="143"/>
    </location>
</feature>
<keyword evidence="3" id="KW-0813">Transport</keyword>
<dbReference type="Proteomes" id="UP000008366">
    <property type="component" value="Unassembled WGS sequence"/>
</dbReference>
<gene>
    <name evidence="10" type="ORF">KILIM_084_00270</name>
</gene>
<dbReference type="InterPro" id="IPR011701">
    <property type="entry name" value="MFS"/>
</dbReference>
<evidence type="ECO:0000256" key="1">
    <source>
        <dbReference type="ARBA" id="ARBA00004651"/>
    </source>
</evidence>
<sequence>MAAGLSMIVLDGTIVGVALPAIIADLGMDLTSAQWVNSIYAVVFAALLLSFGRLGDRQGRRTVFGIGVVVFVVASVLAALAQGADALIAARALQGIGGAMVLPASLSTVNAIFRGRDRAAAFGVWGAVMAGMAAVGPLLGGWLTTTFDWRWIFIVNVPIGVVVVLGALRFVDNTRSHEPAGPGVDVDGLLTSALGFGLLVFGLIEGSALGWWRPIAPLQIGGWTWSADAPISAAPVAIALGVFFLVLFVLWERHRAHSGRSAILDLRLFALPTFSWGNLTAMSVAVGEFALVFVLPLYLVNVLGLSILGAGVVLAVMAAGAFMSGAMARHLAARIEPRGVVVLGLSLEVLGVAALVFVLGPATSPALFAACLAVYGVGLGLASAQLTSLVLADVPTDRSGSGSATQSTVRQVGSALGTAVSGSVLAARLGTDLAARLDEVAGVPAQVAQQLVRATTD</sequence>
<feature type="transmembrane region" description="Helical" evidence="8">
    <location>
        <begin position="149"/>
        <end position="168"/>
    </location>
</feature>
<dbReference type="AlphaFoldDB" id="K6WF07"/>
<evidence type="ECO:0000313" key="11">
    <source>
        <dbReference type="Proteomes" id="UP000008366"/>
    </source>
</evidence>
<protein>
    <submittedName>
        <fullName evidence="10">Putative drug resistance transporter</fullName>
    </submittedName>
</protein>
<proteinExistence type="inferred from homology"/>
<dbReference type="GO" id="GO:0005886">
    <property type="term" value="C:plasma membrane"/>
    <property type="evidence" value="ECO:0007669"/>
    <property type="project" value="UniProtKB-SubCell"/>
</dbReference>
<keyword evidence="5 8" id="KW-0812">Transmembrane</keyword>
<evidence type="ECO:0000313" key="10">
    <source>
        <dbReference type="EMBL" id="GAB97855.1"/>
    </source>
</evidence>
<dbReference type="STRING" id="1184609.KILIM_084_00270"/>
<evidence type="ECO:0000256" key="7">
    <source>
        <dbReference type="ARBA" id="ARBA00023136"/>
    </source>
</evidence>
<dbReference type="PANTHER" id="PTHR42718">
    <property type="entry name" value="MAJOR FACILITATOR SUPERFAMILY MULTIDRUG TRANSPORTER MFSC"/>
    <property type="match status" value="1"/>
</dbReference>
<feature type="transmembrane region" description="Helical" evidence="8">
    <location>
        <begin position="93"/>
        <end position="113"/>
    </location>
</feature>
<organism evidence="10 11">
    <name type="scientific">Kineosphaera limosa NBRC 100340</name>
    <dbReference type="NCBI Taxonomy" id="1184609"/>
    <lineage>
        <taxon>Bacteria</taxon>
        <taxon>Bacillati</taxon>
        <taxon>Actinomycetota</taxon>
        <taxon>Actinomycetes</taxon>
        <taxon>Micrococcales</taxon>
        <taxon>Dermatophilaceae</taxon>
        <taxon>Kineosphaera</taxon>
    </lineage>
</organism>
<dbReference type="PANTHER" id="PTHR42718:SF9">
    <property type="entry name" value="MAJOR FACILITATOR SUPERFAMILY MULTIDRUG TRANSPORTER MFSC"/>
    <property type="match status" value="1"/>
</dbReference>
<feature type="transmembrane region" description="Helical" evidence="8">
    <location>
        <begin position="7"/>
        <end position="28"/>
    </location>
</feature>
<dbReference type="InterPro" id="IPR036259">
    <property type="entry name" value="MFS_trans_sf"/>
</dbReference>
<dbReference type="NCBIfam" id="TIGR00711">
    <property type="entry name" value="efflux_EmrB"/>
    <property type="match status" value="1"/>
</dbReference>
<dbReference type="Gene3D" id="1.20.1250.20">
    <property type="entry name" value="MFS general substrate transporter like domains"/>
    <property type="match status" value="1"/>
</dbReference>
<dbReference type="GO" id="GO:0022857">
    <property type="term" value="F:transmembrane transporter activity"/>
    <property type="evidence" value="ECO:0007669"/>
    <property type="project" value="InterPro"/>
</dbReference>
<keyword evidence="4" id="KW-1003">Cell membrane</keyword>
<accession>K6WF07</accession>
<feature type="transmembrane region" description="Helical" evidence="8">
    <location>
        <begin position="63"/>
        <end position="81"/>
    </location>
</feature>
<evidence type="ECO:0000256" key="4">
    <source>
        <dbReference type="ARBA" id="ARBA00022475"/>
    </source>
</evidence>
<dbReference type="SUPFAM" id="SSF103473">
    <property type="entry name" value="MFS general substrate transporter"/>
    <property type="match status" value="2"/>
</dbReference>
<feature type="transmembrane region" description="Helical" evidence="8">
    <location>
        <begin position="276"/>
        <end position="299"/>
    </location>
</feature>
<feature type="transmembrane region" description="Helical" evidence="8">
    <location>
        <begin position="189"/>
        <end position="212"/>
    </location>
</feature>
<comment type="similarity">
    <text evidence="2">Belongs to the major facilitator superfamily. EmrB family.</text>
</comment>
<evidence type="ECO:0000256" key="2">
    <source>
        <dbReference type="ARBA" id="ARBA00008537"/>
    </source>
</evidence>
<reference evidence="10 11" key="1">
    <citation type="submission" date="2012-08" db="EMBL/GenBank/DDBJ databases">
        <title>Whole genome shotgun sequence of Kineosphaera limosa NBRC 100340.</title>
        <authorList>
            <person name="Yoshida I."/>
            <person name="Isaki S."/>
            <person name="Hosoyama A."/>
            <person name="Tsuchikane K."/>
            <person name="Katsumata H."/>
            <person name="Ando Y."/>
            <person name="Ohji S."/>
            <person name="Hamada M."/>
            <person name="Tamura T."/>
            <person name="Yamazoe A."/>
            <person name="Yamazaki S."/>
            <person name="Fujita N."/>
        </authorList>
    </citation>
    <scope>NUCLEOTIDE SEQUENCE [LARGE SCALE GENOMIC DNA]</scope>
    <source>
        <strain evidence="10 11">NBRC 100340</strain>
    </source>
</reference>
<dbReference type="Pfam" id="PF07690">
    <property type="entry name" value="MFS_1"/>
    <property type="match status" value="2"/>
</dbReference>
<feature type="transmembrane region" description="Helical" evidence="8">
    <location>
        <begin position="305"/>
        <end position="328"/>
    </location>
</feature>
<dbReference type="EMBL" id="BAHD01000084">
    <property type="protein sequence ID" value="GAB97855.1"/>
    <property type="molecule type" value="Genomic_DNA"/>
</dbReference>
<dbReference type="CDD" id="cd17321">
    <property type="entry name" value="MFS_MMR_MDR_like"/>
    <property type="match status" value="1"/>
</dbReference>
<dbReference type="InterPro" id="IPR020846">
    <property type="entry name" value="MFS_dom"/>
</dbReference>
<evidence type="ECO:0000256" key="8">
    <source>
        <dbReference type="SAM" id="Phobius"/>
    </source>
</evidence>
<feature type="transmembrane region" description="Helical" evidence="8">
    <location>
        <begin position="34"/>
        <end position="51"/>
    </location>
</feature>
<dbReference type="InterPro" id="IPR004638">
    <property type="entry name" value="EmrB-like"/>
</dbReference>
<feature type="transmembrane region" description="Helical" evidence="8">
    <location>
        <begin position="232"/>
        <end position="251"/>
    </location>
</feature>
<keyword evidence="6 8" id="KW-1133">Transmembrane helix</keyword>
<dbReference type="Gene3D" id="1.20.1720.10">
    <property type="entry name" value="Multidrug resistance protein D"/>
    <property type="match status" value="1"/>
</dbReference>
<evidence type="ECO:0000259" key="9">
    <source>
        <dbReference type="PROSITE" id="PS50850"/>
    </source>
</evidence>
<feature type="transmembrane region" description="Helical" evidence="8">
    <location>
        <begin position="340"/>
        <end position="360"/>
    </location>
</feature>
<comment type="caution">
    <text evidence="10">The sequence shown here is derived from an EMBL/GenBank/DDBJ whole genome shotgun (WGS) entry which is preliminary data.</text>
</comment>
<comment type="subcellular location">
    <subcellularLocation>
        <location evidence="1">Cell membrane</location>
        <topology evidence="1">Multi-pass membrane protein</topology>
    </subcellularLocation>
</comment>
<feature type="domain" description="Major facilitator superfamily (MFS) profile" evidence="9">
    <location>
        <begin position="1"/>
        <end position="457"/>
    </location>
</feature>
<dbReference type="eggNOG" id="COG0477">
    <property type="taxonomic scope" value="Bacteria"/>
</dbReference>
<dbReference type="PROSITE" id="PS50850">
    <property type="entry name" value="MFS"/>
    <property type="match status" value="1"/>
</dbReference>
<evidence type="ECO:0000256" key="5">
    <source>
        <dbReference type="ARBA" id="ARBA00022692"/>
    </source>
</evidence>
<feature type="transmembrane region" description="Helical" evidence="8">
    <location>
        <begin position="366"/>
        <end position="392"/>
    </location>
</feature>
<keyword evidence="11" id="KW-1185">Reference proteome</keyword>
<evidence type="ECO:0000256" key="3">
    <source>
        <dbReference type="ARBA" id="ARBA00022448"/>
    </source>
</evidence>
<name>K6WF07_9MICO</name>
<evidence type="ECO:0000256" key="6">
    <source>
        <dbReference type="ARBA" id="ARBA00022989"/>
    </source>
</evidence>
<keyword evidence="7 8" id="KW-0472">Membrane</keyword>